<evidence type="ECO:0000313" key="1">
    <source>
        <dbReference type="EMBL" id="GFA32222.1"/>
    </source>
</evidence>
<comment type="caution">
    <text evidence="1">The sequence shown here is derived from an EMBL/GenBank/DDBJ whole genome shotgun (WGS) entry which is preliminary data.</text>
</comment>
<dbReference type="EMBL" id="BKCJ010404325">
    <property type="protein sequence ID" value="GFA32222.1"/>
    <property type="molecule type" value="Genomic_DNA"/>
</dbReference>
<name>A0A699JFN4_TANCI</name>
<accession>A0A699JFN4</accession>
<protein>
    <submittedName>
        <fullName evidence="1">Uncharacterized protein</fullName>
    </submittedName>
</protein>
<organism evidence="1">
    <name type="scientific">Tanacetum cinerariifolium</name>
    <name type="common">Dalmatian daisy</name>
    <name type="synonym">Chrysanthemum cinerariifolium</name>
    <dbReference type="NCBI Taxonomy" id="118510"/>
    <lineage>
        <taxon>Eukaryota</taxon>
        <taxon>Viridiplantae</taxon>
        <taxon>Streptophyta</taxon>
        <taxon>Embryophyta</taxon>
        <taxon>Tracheophyta</taxon>
        <taxon>Spermatophyta</taxon>
        <taxon>Magnoliopsida</taxon>
        <taxon>eudicotyledons</taxon>
        <taxon>Gunneridae</taxon>
        <taxon>Pentapetalae</taxon>
        <taxon>asterids</taxon>
        <taxon>campanulids</taxon>
        <taxon>Asterales</taxon>
        <taxon>Asteraceae</taxon>
        <taxon>Asteroideae</taxon>
        <taxon>Anthemideae</taxon>
        <taxon>Anthemidinae</taxon>
        <taxon>Tanacetum</taxon>
    </lineage>
</organism>
<dbReference type="AlphaFoldDB" id="A0A699JFN4"/>
<gene>
    <name evidence="1" type="ORF">Tci_604194</name>
</gene>
<proteinExistence type="predicted"/>
<reference evidence="1" key="1">
    <citation type="journal article" date="2019" name="Sci. Rep.">
        <title>Draft genome of Tanacetum cinerariifolium, the natural source of mosquito coil.</title>
        <authorList>
            <person name="Yamashiro T."/>
            <person name="Shiraishi A."/>
            <person name="Satake H."/>
            <person name="Nakayama K."/>
        </authorList>
    </citation>
    <scope>NUCLEOTIDE SEQUENCE</scope>
</reference>
<sequence>MRSKDNGGFGEVFSEWGCVAVAVVVAWRWWRRCWWCDGVGWIGMMEMAWIWCPASGCGYGRGEDVVATTVRDG</sequence>